<dbReference type="Proteomes" id="UP001501035">
    <property type="component" value="Unassembled WGS sequence"/>
</dbReference>
<keyword evidence="1" id="KW-0732">Signal</keyword>
<dbReference type="EMBL" id="BAAAVS010000060">
    <property type="protein sequence ID" value="GAA3048781.1"/>
    <property type="molecule type" value="Genomic_DNA"/>
</dbReference>
<gene>
    <name evidence="2" type="ORF">GCM10010528_29890</name>
</gene>
<sequence>MQRMRRIVATALATAAIASGAVAVGASPAQAAIRPGDYTYTVWGEAGHKILTSPAIVRGNRIYLADEETWYEVTPTRRGGYLTAGTINRRDFWQVGNGYAGISYLWVLPRHPSVTARITLTPR</sequence>
<keyword evidence="3" id="KW-1185">Reference proteome</keyword>
<name>A0ABP6LL70_9ACTN</name>
<evidence type="ECO:0000313" key="3">
    <source>
        <dbReference type="Proteomes" id="UP001501035"/>
    </source>
</evidence>
<comment type="caution">
    <text evidence="2">The sequence shown here is derived from an EMBL/GenBank/DDBJ whole genome shotgun (WGS) entry which is preliminary data.</text>
</comment>
<proteinExistence type="predicted"/>
<evidence type="ECO:0000256" key="1">
    <source>
        <dbReference type="SAM" id="SignalP"/>
    </source>
</evidence>
<protein>
    <submittedName>
        <fullName evidence="2">Uncharacterized protein</fullName>
    </submittedName>
</protein>
<feature type="signal peptide" evidence="1">
    <location>
        <begin position="1"/>
        <end position="31"/>
    </location>
</feature>
<accession>A0ABP6LL70</accession>
<evidence type="ECO:0000313" key="2">
    <source>
        <dbReference type="EMBL" id="GAA3048781.1"/>
    </source>
</evidence>
<feature type="chain" id="PRO_5045040201" evidence="1">
    <location>
        <begin position="32"/>
        <end position="123"/>
    </location>
</feature>
<reference evidence="3" key="1">
    <citation type="journal article" date="2019" name="Int. J. Syst. Evol. Microbiol.">
        <title>The Global Catalogue of Microorganisms (GCM) 10K type strain sequencing project: providing services to taxonomists for standard genome sequencing and annotation.</title>
        <authorList>
            <consortium name="The Broad Institute Genomics Platform"/>
            <consortium name="The Broad Institute Genome Sequencing Center for Infectious Disease"/>
            <person name="Wu L."/>
            <person name="Ma J."/>
        </authorList>
    </citation>
    <scope>NUCLEOTIDE SEQUENCE [LARGE SCALE GENOMIC DNA]</scope>
    <source>
        <strain evidence="3">JCM 14234</strain>
    </source>
</reference>
<organism evidence="2 3">
    <name type="scientific">Gordonia defluvii</name>
    <dbReference type="NCBI Taxonomy" id="283718"/>
    <lineage>
        <taxon>Bacteria</taxon>
        <taxon>Bacillati</taxon>
        <taxon>Actinomycetota</taxon>
        <taxon>Actinomycetes</taxon>
        <taxon>Mycobacteriales</taxon>
        <taxon>Gordoniaceae</taxon>
        <taxon>Gordonia</taxon>
    </lineage>
</organism>